<evidence type="ECO:0000256" key="3">
    <source>
        <dbReference type="ARBA" id="ARBA00023274"/>
    </source>
</evidence>
<dbReference type="InterPro" id="IPR001857">
    <property type="entry name" value="Ribosomal_bL19"/>
</dbReference>
<comment type="similarity">
    <text evidence="1 4">Belongs to the bacterial ribosomal protein bL19 family.</text>
</comment>
<evidence type="ECO:0000313" key="6">
    <source>
        <dbReference type="Proteomes" id="UP000178336"/>
    </source>
</evidence>
<sequence>MEQADFQVGDLVKIFFQPLDGIKVRTAPFEGVVISIRGDRTNKTFCVRKIASSNIAVERIFPLASPTIEKIKVLKKNTSRRAKLYYLRKRK</sequence>
<keyword evidence="2 5" id="KW-0689">Ribosomal protein</keyword>
<dbReference type="InterPro" id="IPR008991">
    <property type="entry name" value="Translation_prot_SH3-like_sf"/>
</dbReference>
<dbReference type="Proteomes" id="UP000178336">
    <property type="component" value="Unassembled WGS sequence"/>
</dbReference>
<dbReference type="PRINTS" id="PR00061">
    <property type="entry name" value="RIBOSOMALL19"/>
</dbReference>
<dbReference type="SUPFAM" id="SSF50104">
    <property type="entry name" value="Translation proteins SH3-like domain"/>
    <property type="match status" value="1"/>
</dbReference>
<protein>
    <recommendedName>
        <fullName evidence="4">50S ribosomal protein L19</fullName>
    </recommendedName>
</protein>
<evidence type="ECO:0000256" key="2">
    <source>
        <dbReference type="ARBA" id="ARBA00022980"/>
    </source>
</evidence>
<dbReference type="NCBIfam" id="TIGR01024">
    <property type="entry name" value="rplS_bact"/>
    <property type="match status" value="1"/>
</dbReference>
<dbReference type="GO" id="GO:0003735">
    <property type="term" value="F:structural constituent of ribosome"/>
    <property type="evidence" value="ECO:0007669"/>
    <property type="project" value="InterPro"/>
</dbReference>
<comment type="caution">
    <text evidence="5">The sequence shown here is derived from an EMBL/GenBank/DDBJ whole genome shotgun (WGS) entry which is preliminary data.</text>
</comment>
<evidence type="ECO:0000256" key="4">
    <source>
        <dbReference type="RuleBase" id="RU000559"/>
    </source>
</evidence>
<dbReference type="STRING" id="1797724.A3A48_01800"/>
<proteinExistence type="inferred from homology"/>
<dbReference type="Pfam" id="PF01245">
    <property type="entry name" value="Ribosomal_L19"/>
    <property type="match status" value="1"/>
</dbReference>
<evidence type="ECO:0000313" key="5">
    <source>
        <dbReference type="EMBL" id="OGD95314.1"/>
    </source>
</evidence>
<gene>
    <name evidence="5" type="ORF">A3A48_01800</name>
</gene>
<accession>A0A1F5GTY2</accession>
<dbReference type="PANTHER" id="PTHR15680">
    <property type="entry name" value="RIBOSOMAL PROTEIN L19"/>
    <property type="match status" value="1"/>
</dbReference>
<comment type="function">
    <text evidence="4">This protein is located at the 30S-50S ribosomal subunit interface and may play a role in the structure and function of the aminoacyl-tRNA binding site.</text>
</comment>
<dbReference type="Gene3D" id="2.30.30.790">
    <property type="match status" value="1"/>
</dbReference>
<dbReference type="GO" id="GO:0022625">
    <property type="term" value="C:cytosolic large ribosomal subunit"/>
    <property type="evidence" value="ECO:0007669"/>
    <property type="project" value="TreeGrafter"/>
</dbReference>
<reference evidence="5 6" key="1">
    <citation type="journal article" date="2016" name="Nat. Commun.">
        <title>Thousands of microbial genomes shed light on interconnected biogeochemical processes in an aquifer system.</title>
        <authorList>
            <person name="Anantharaman K."/>
            <person name="Brown C.T."/>
            <person name="Hug L.A."/>
            <person name="Sharon I."/>
            <person name="Castelle C.J."/>
            <person name="Probst A.J."/>
            <person name="Thomas B.C."/>
            <person name="Singh A."/>
            <person name="Wilkins M.J."/>
            <person name="Karaoz U."/>
            <person name="Brodie E.L."/>
            <person name="Williams K.H."/>
            <person name="Hubbard S.S."/>
            <person name="Banfield J.F."/>
        </authorList>
    </citation>
    <scope>NUCLEOTIDE SEQUENCE [LARGE SCALE GENOMIC DNA]</scope>
</reference>
<name>A0A1F5GTY2_9BACT</name>
<evidence type="ECO:0000256" key="1">
    <source>
        <dbReference type="ARBA" id="ARBA00005781"/>
    </source>
</evidence>
<keyword evidence="3 4" id="KW-0687">Ribonucleoprotein</keyword>
<dbReference type="AlphaFoldDB" id="A0A1F5GTY2"/>
<organism evidence="5 6">
    <name type="scientific">Candidatus Curtissbacteria bacterium RIFCSPLOWO2_01_FULL_37_9</name>
    <dbReference type="NCBI Taxonomy" id="1797724"/>
    <lineage>
        <taxon>Bacteria</taxon>
        <taxon>Candidatus Curtissiibacteriota</taxon>
    </lineage>
</organism>
<dbReference type="InterPro" id="IPR038657">
    <property type="entry name" value="Ribosomal_bL19_sf"/>
</dbReference>
<dbReference type="PANTHER" id="PTHR15680:SF9">
    <property type="entry name" value="LARGE RIBOSOMAL SUBUNIT PROTEIN BL19M"/>
    <property type="match status" value="1"/>
</dbReference>
<dbReference type="GO" id="GO:0006412">
    <property type="term" value="P:translation"/>
    <property type="evidence" value="ECO:0007669"/>
    <property type="project" value="InterPro"/>
</dbReference>
<dbReference type="EMBL" id="MFBN01000020">
    <property type="protein sequence ID" value="OGD95314.1"/>
    <property type="molecule type" value="Genomic_DNA"/>
</dbReference>